<dbReference type="AlphaFoldDB" id="A0AAX6FEI9"/>
<reference evidence="1" key="1">
    <citation type="journal article" date="2023" name="GigaByte">
        <title>Genome assembly of the bearded iris, Iris pallida Lam.</title>
        <authorList>
            <person name="Bruccoleri R.E."/>
            <person name="Oakeley E.J."/>
            <person name="Faust A.M.E."/>
            <person name="Altorfer M."/>
            <person name="Dessus-Babus S."/>
            <person name="Burckhardt D."/>
            <person name="Oertli M."/>
            <person name="Naumann U."/>
            <person name="Petersen F."/>
            <person name="Wong J."/>
        </authorList>
    </citation>
    <scope>NUCLEOTIDE SEQUENCE</scope>
    <source>
        <strain evidence="1">GSM-AAB239-AS_SAM_17_03QT</strain>
    </source>
</reference>
<proteinExistence type="predicted"/>
<dbReference type="Proteomes" id="UP001140949">
    <property type="component" value="Unassembled WGS sequence"/>
</dbReference>
<accession>A0AAX6FEI9</accession>
<dbReference type="EMBL" id="JANAVB010029536">
    <property type="protein sequence ID" value="KAJ6814900.1"/>
    <property type="molecule type" value="Genomic_DNA"/>
</dbReference>
<organism evidence="1 2">
    <name type="scientific">Iris pallida</name>
    <name type="common">Sweet iris</name>
    <dbReference type="NCBI Taxonomy" id="29817"/>
    <lineage>
        <taxon>Eukaryota</taxon>
        <taxon>Viridiplantae</taxon>
        <taxon>Streptophyta</taxon>
        <taxon>Embryophyta</taxon>
        <taxon>Tracheophyta</taxon>
        <taxon>Spermatophyta</taxon>
        <taxon>Magnoliopsida</taxon>
        <taxon>Liliopsida</taxon>
        <taxon>Asparagales</taxon>
        <taxon>Iridaceae</taxon>
        <taxon>Iridoideae</taxon>
        <taxon>Irideae</taxon>
        <taxon>Iris</taxon>
    </lineage>
</organism>
<reference evidence="1" key="2">
    <citation type="submission" date="2023-04" db="EMBL/GenBank/DDBJ databases">
        <authorList>
            <person name="Bruccoleri R.E."/>
            <person name="Oakeley E.J."/>
            <person name="Faust A.-M."/>
            <person name="Dessus-Babus S."/>
            <person name="Altorfer M."/>
            <person name="Burckhardt D."/>
            <person name="Oertli M."/>
            <person name="Naumann U."/>
            <person name="Petersen F."/>
            <person name="Wong J."/>
        </authorList>
    </citation>
    <scope>NUCLEOTIDE SEQUENCE</scope>
    <source>
        <strain evidence="1">GSM-AAB239-AS_SAM_17_03QT</strain>
        <tissue evidence="1">Leaf</tissue>
    </source>
</reference>
<comment type="caution">
    <text evidence="1">The sequence shown here is derived from an EMBL/GenBank/DDBJ whole genome shotgun (WGS) entry which is preliminary data.</text>
</comment>
<gene>
    <name evidence="1" type="ORF">M6B38_137265</name>
</gene>
<keyword evidence="2" id="KW-1185">Reference proteome</keyword>
<name>A0AAX6FEI9_IRIPA</name>
<protein>
    <submittedName>
        <fullName evidence="1">Uncharacterized protein</fullName>
    </submittedName>
</protein>
<evidence type="ECO:0000313" key="1">
    <source>
        <dbReference type="EMBL" id="KAJ6814900.1"/>
    </source>
</evidence>
<evidence type="ECO:0000313" key="2">
    <source>
        <dbReference type="Proteomes" id="UP001140949"/>
    </source>
</evidence>
<sequence length="128" mass="14043">MASMLGCREAATLVQRGKWPGSAHRGGEGLDRLVMRTTMKLPLFGGDAVLRIRSLDVGSDGYGSGEALERRRRDEFEDTTRRSVGYARSVGGHGQDTAWLGFESDMSMLCDVKVFCNGQDTKILDVKL</sequence>